<keyword evidence="4" id="KW-1133">Transmembrane helix</keyword>
<evidence type="ECO:0000256" key="3">
    <source>
        <dbReference type="ARBA" id="ARBA00022827"/>
    </source>
</evidence>
<dbReference type="InterPro" id="IPR036188">
    <property type="entry name" value="FAD/NAD-bd_sf"/>
</dbReference>
<dbReference type="PANTHER" id="PTHR43014">
    <property type="entry name" value="MERCURIC REDUCTASE"/>
    <property type="match status" value="1"/>
</dbReference>
<evidence type="ECO:0000259" key="5">
    <source>
        <dbReference type="Pfam" id="PF02852"/>
    </source>
</evidence>
<dbReference type="Pfam" id="PF02852">
    <property type="entry name" value="Pyr_redox_dim"/>
    <property type="match status" value="1"/>
</dbReference>
<evidence type="ECO:0000256" key="1">
    <source>
        <dbReference type="ARBA" id="ARBA00001974"/>
    </source>
</evidence>
<dbReference type="EMBL" id="MIJZ01000015">
    <property type="protein sequence ID" value="OEG10356.1"/>
    <property type="molecule type" value="Genomic_DNA"/>
</dbReference>
<accession>A0A1E5GC95</accession>
<dbReference type="STRING" id="903984.BCR21_13495"/>
<gene>
    <name evidence="7" type="ORF">BCR21_13495</name>
</gene>
<name>A0A1E5GC95_9ENTE</name>
<evidence type="ECO:0000313" key="7">
    <source>
        <dbReference type="EMBL" id="OEG10356.1"/>
    </source>
</evidence>
<evidence type="ECO:0000259" key="6">
    <source>
        <dbReference type="Pfam" id="PF07992"/>
    </source>
</evidence>
<dbReference type="PRINTS" id="PR00411">
    <property type="entry name" value="PNDRDTASEI"/>
</dbReference>
<dbReference type="Gene3D" id="3.50.50.60">
    <property type="entry name" value="FAD/NAD(P)-binding domain"/>
    <property type="match status" value="2"/>
</dbReference>
<keyword evidence="4" id="KW-0472">Membrane</keyword>
<reference evidence="8" key="1">
    <citation type="submission" date="2016-09" db="EMBL/GenBank/DDBJ databases">
        <authorList>
            <person name="Gulvik C.A."/>
        </authorList>
    </citation>
    <scope>NUCLEOTIDE SEQUENCE [LARGE SCALE GENOMIC DNA]</scope>
    <source>
        <strain evidence="8">DSM 23328</strain>
    </source>
</reference>
<dbReference type="GO" id="GO:0016491">
    <property type="term" value="F:oxidoreductase activity"/>
    <property type="evidence" value="ECO:0007669"/>
    <property type="project" value="InterPro"/>
</dbReference>
<organism evidence="7 8">
    <name type="scientific">Enterococcus ureasiticus</name>
    <dbReference type="NCBI Taxonomy" id="903984"/>
    <lineage>
        <taxon>Bacteria</taxon>
        <taxon>Bacillati</taxon>
        <taxon>Bacillota</taxon>
        <taxon>Bacilli</taxon>
        <taxon>Lactobacillales</taxon>
        <taxon>Enterococcaceae</taxon>
        <taxon>Enterococcus</taxon>
    </lineage>
</organism>
<dbReference type="SUPFAM" id="SSF55424">
    <property type="entry name" value="FAD/NAD-linked reductases, dimerisation (C-terminal) domain"/>
    <property type="match status" value="1"/>
</dbReference>
<keyword evidence="3" id="KW-0274">FAD</keyword>
<comment type="caution">
    <text evidence="7">The sequence shown here is derived from an EMBL/GenBank/DDBJ whole genome shotgun (WGS) entry which is preliminary data.</text>
</comment>
<protein>
    <recommendedName>
        <fullName evidence="9">Pyridine nucleotide-disulfide oxidoreductase</fullName>
    </recommendedName>
</protein>
<evidence type="ECO:0000256" key="4">
    <source>
        <dbReference type="SAM" id="Phobius"/>
    </source>
</evidence>
<sequence>MVFDVIVIGSGVAGLSTAFGLSKGGKKVAVIESTFFGGVVYNVGSTRKKELVTITQHALQNQRFEAHGITTPVELDWQDAMNWIDSIEADEDNQHQLALKEAGITTIYGTATFVSPNEVKVDGIVYSAEQFVIASGGTDRPFSFEGINYLSDSAVFLTQKELPKTAIFIGAGIISFAFTTIAATFGCNVIVLQHDERALKNFDQEFVSQLIEINKKRGVSFHFNESVKKIEKTEEDTLRVQTESGEVFEVDQVYNVAGRVPLIDSLKLENAQVLYDAHGIDTNEYLQTNQSHIFACGDCSNANVPKLATFAAYQADYLVSYLLKKELAPIRYPMASTSIFSEPRIAQVGVTTAQALAEPEEYVVEEMDISKWLDSKRKNENPALLKIVTRRSDDRVAGATVMSQEADIFINYITMALYAEWTKDDLKKQIYAYPSLVNDMTRFWK</sequence>
<dbReference type="Pfam" id="PF07992">
    <property type="entry name" value="Pyr_redox_2"/>
    <property type="match status" value="1"/>
</dbReference>
<dbReference type="RefSeq" id="WP_069647045.1">
    <property type="nucleotide sequence ID" value="NZ_MIJZ01000015.1"/>
</dbReference>
<dbReference type="InterPro" id="IPR016156">
    <property type="entry name" value="FAD/NAD-linked_Rdtase_dimer_sf"/>
</dbReference>
<evidence type="ECO:0000313" key="8">
    <source>
        <dbReference type="Proteomes" id="UP000094068"/>
    </source>
</evidence>
<feature type="domain" description="FAD/NAD(P)-binding" evidence="6">
    <location>
        <begin position="3"/>
        <end position="315"/>
    </location>
</feature>
<dbReference type="InterPro" id="IPR023753">
    <property type="entry name" value="FAD/NAD-binding_dom"/>
</dbReference>
<evidence type="ECO:0008006" key="9">
    <source>
        <dbReference type="Google" id="ProtNLM"/>
    </source>
</evidence>
<comment type="cofactor">
    <cofactor evidence="1">
        <name>FAD</name>
        <dbReference type="ChEBI" id="CHEBI:57692"/>
    </cofactor>
</comment>
<keyword evidence="2" id="KW-0285">Flavoprotein</keyword>
<evidence type="ECO:0000256" key="2">
    <source>
        <dbReference type="ARBA" id="ARBA00022630"/>
    </source>
</evidence>
<dbReference type="AlphaFoldDB" id="A0A1E5GC95"/>
<dbReference type="SUPFAM" id="SSF51905">
    <property type="entry name" value="FAD/NAD(P)-binding domain"/>
    <property type="match status" value="1"/>
</dbReference>
<proteinExistence type="predicted"/>
<dbReference type="PRINTS" id="PR00368">
    <property type="entry name" value="FADPNR"/>
</dbReference>
<dbReference type="InterPro" id="IPR004099">
    <property type="entry name" value="Pyr_nucl-diS_OxRdtase_dimer"/>
</dbReference>
<keyword evidence="8" id="KW-1185">Reference proteome</keyword>
<dbReference type="Proteomes" id="UP000094068">
    <property type="component" value="Unassembled WGS sequence"/>
</dbReference>
<dbReference type="PANTHER" id="PTHR43014:SF5">
    <property type="entry name" value="GLUTATHIONE REDUCTASE (NADPH)"/>
    <property type="match status" value="1"/>
</dbReference>
<dbReference type="OrthoDB" id="9800167at2"/>
<feature type="domain" description="Pyridine nucleotide-disulphide oxidoreductase dimerisation" evidence="5">
    <location>
        <begin position="337"/>
        <end position="438"/>
    </location>
</feature>
<dbReference type="Gene3D" id="3.30.390.30">
    <property type="match status" value="1"/>
</dbReference>
<keyword evidence="4" id="KW-0812">Transmembrane</keyword>
<feature type="transmembrane region" description="Helical" evidence="4">
    <location>
        <begin position="166"/>
        <end position="192"/>
    </location>
</feature>